<dbReference type="OrthoDB" id="4965674at2759"/>
<dbReference type="EMBL" id="JAADJG010000284">
    <property type="protein sequence ID" value="KAF4449472.1"/>
    <property type="molecule type" value="Genomic_DNA"/>
</dbReference>
<gene>
    <name evidence="1" type="ORF">F53441_7266</name>
</gene>
<protein>
    <submittedName>
        <fullName evidence="1">Uncharacterized protein</fullName>
    </submittedName>
</protein>
<sequence length="187" mass="21150">MAFPLFQIQVEAAATQEQHQIHASSAFTSFAMVDFLLTDLKESYRNFVEHPQQTLRRFEYGHVLNEVYAEIHKHHSEKLTANGSCTALAIRVAQKLNADFGNGVDFKIYDTEHHRFARYVRTNVVVDSSNKKGASVVVPGQIKNISTEKALAQCLKDVAKNTTLVTYFRVVKMEEDSPVGRFLGFIQ</sequence>
<dbReference type="Proteomes" id="UP000605986">
    <property type="component" value="Unassembled WGS sequence"/>
</dbReference>
<accession>A0A8H4KFJ3</accession>
<name>A0A8H4KFJ3_9HYPO</name>
<keyword evidence="2" id="KW-1185">Reference proteome</keyword>
<organism evidence="1 2">
    <name type="scientific">Fusarium austroafricanum</name>
    <dbReference type="NCBI Taxonomy" id="2364996"/>
    <lineage>
        <taxon>Eukaryota</taxon>
        <taxon>Fungi</taxon>
        <taxon>Dikarya</taxon>
        <taxon>Ascomycota</taxon>
        <taxon>Pezizomycotina</taxon>
        <taxon>Sordariomycetes</taxon>
        <taxon>Hypocreomycetidae</taxon>
        <taxon>Hypocreales</taxon>
        <taxon>Nectriaceae</taxon>
        <taxon>Fusarium</taxon>
        <taxon>Fusarium concolor species complex</taxon>
    </lineage>
</organism>
<comment type="caution">
    <text evidence="1">The sequence shown here is derived from an EMBL/GenBank/DDBJ whole genome shotgun (WGS) entry which is preliminary data.</text>
</comment>
<evidence type="ECO:0000313" key="2">
    <source>
        <dbReference type="Proteomes" id="UP000605986"/>
    </source>
</evidence>
<evidence type="ECO:0000313" key="1">
    <source>
        <dbReference type="EMBL" id="KAF4449472.1"/>
    </source>
</evidence>
<dbReference type="AlphaFoldDB" id="A0A8H4KFJ3"/>
<reference evidence="1" key="1">
    <citation type="submission" date="2020-01" db="EMBL/GenBank/DDBJ databases">
        <title>Identification and distribution of gene clusters putatively required for synthesis of sphingolipid metabolism inhibitors in phylogenetically diverse species of the filamentous fungus Fusarium.</title>
        <authorList>
            <person name="Kim H.-S."/>
            <person name="Busman M."/>
            <person name="Brown D.W."/>
            <person name="Divon H."/>
            <person name="Uhlig S."/>
            <person name="Proctor R.H."/>
        </authorList>
    </citation>
    <scope>NUCLEOTIDE SEQUENCE</scope>
    <source>
        <strain evidence="1">NRRL 53441</strain>
    </source>
</reference>
<proteinExistence type="predicted"/>